<dbReference type="EMBL" id="UFUZ01000001">
    <property type="protein sequence ID" value="SUX26178.1"/>
    <property type="molecule type" value="Genomic_DNA"/>
</dbReference>
<sequence>MNETQKNYNAIDYVITISKKDMQILDALLKLNQSSNIIFRCENEEEHFLFTQLSLGEDFNYFEDEIKKEYSKIKSLLDEKNKDLILDKSHKLLMDCGINCNHNDYNKEKRCPLIKDKAHYDLIQILSKA</sequence>
<organism evidence="1 2">
    <name type="scientific">Campylobacter upsaliensis</name>
    <dbReference type="NCBI Taxonomy" id="28080"/>
    <lineage>
        <taxon>Bacteria</taxon>
        <taxon>Pseudomonadati</taxon>
        <taxon>Campylobacterota</taxon>
        <taxon>Epsilonproteobacteria</taxon>
        <taxon>Campylobacterales</taxon>
        <taxon>Campylobacteraceae</taxon>
        <taxon>Campylobacter</taxon>
    </lineage>
</organism>
<evidence type="ECO:0000313" key="2">
    <source>
        <dbReference type="Proteomes" id="UP000254161"/>
    </source>
</evidence>
<dbReference type="AlphaFoldDB" id="A0A381EGN8"/>
<protein>
    <submittedName>
        <fullName evidence="1">Cpp51</fullName>
    </submittedName>
</protein>
<dbReference type="RefSeq" id="WP_181892443.1">
    <property type="nucleotide sequence ID" value="NZ_JANKIR010000007.1"/>
</dbReference>
<proteinExistence type="predicted"/>
<name>A0A381EGN8_CAMUP</name>
<accession>A0A381EGN8</accession>
<evidence type="ECO:0000313" key="1">
    <source>
        <dbReference type="EMBL" id="SUX26178.1"/>
    </source>
</evidence>
<gene>
    <name evidence="1" type="ORF">NCTC12264_00399</name>
</gene>
<dbReference type="Proteomes" id="UP000254161">
    <property type="component" value="Unassembled WGS sequence"/>
</dbReference>
<reference evidence="1 2" key="1">
    <citation type="submission" date="2018-06" db="EMBL/GenBank/DDBJ databases">
        <authorList>
            <consortium name="Pathogen Informatics"/>
            <person name="Doyle S."/>
        </authorList>
    </citation>
    <scope>NUCLEOTIDE SEQUENCE [LARGE SCALE GENOMIC DNA]</scope>
    <source>
        <strain evidence="1 2">NCTC12264</strain>
    </source>
</reference>